<evidence type="ECO:0000259" key="16">
    <source>
        <dbReference type="PROSITE" id="PS50262"/>
    </source>
</evidence>
<evidence type="ECO:0000256" key="9">
    <source>
        <dbReference type="ARBA" id="ARBA00023180"/>
    </source>
</evidence>
<evidence type="ECO:0000313" key="18">
    <source>
        <dbReference type="Proteomes" id="UP000694548"/>
    </source>
</evidence>
<dbReference type="InterPro" id="IPR005395">
    <property type="entry name" value="NPFF_rcpt"/>
</dbReference>
<dbReference type="Proteomes" id="UP000694548">
    <property type="component" value="Unassembled WGS sequence"/>
</dbReference>
<dbReference type="GO" id="GO:0008188">
    <property type="term" value="F:neuropeptide receptor activity"/>
    <property type="evidence" value="ECO:0007669"/>
    <property type="project" value="InterPro"/>
</dbReference>
<feature type="transmembrane region" description="Helical" evidence="15">
    <location>
        <begin position="165"/>
        <end position="185"/>
    </location>
</feature>
<dbReference type="SMART" id="SM01381">
    <property type="entry name" value="7TM_GPCR_Srsx"/>
    <property type="match status" value="1"/>
</dbReference>
<dbReference type="GO" id="GO:0042277">
    <property type="term" value="F:peptide binding"/>
    <property type="evidence" value="ECO:0007669"/>
    <property type="project" value="TreeGrafter"/>
</dbReference>
<feature type="transmembrane region" description="Helical" evidence="15">
    <location>
        <begin position="244"/>
        <end position="266"/>
    </location>
</feature>
<dbReference type="PRINTS" id="PR01570">
    <property type="entry name" value="NPFFRECEPTOR"/>
</dbReference>
<reference evidence="17" key="1">
    <citation type="submission" date="2025-08" db="UniProtKB">
        <authorList>
            <consortium name="Ensembl"/>
        </authorList>
    </citation>
    <scope>IDENTIFICATION</scope>
</reference>
<evidence type="ECO:0000256" key="11">
    <source>
        <dbReference type="ARBA" id="ARBA00025478"/>
    </source>
</evidence>
<keyword evidence="8 14" id="KW-0675">Receptor</keyword>
<reference evidence="17" key="2">
    <citation type="submission" date="2025-09" db="UniProtKB">
        <authorList>
            <consortium name="Ensembl"/>
        </authorList>
    </citation>
    <scope>IDENTIFICATION</scope>
</reference>
<evidence type="ECO:0000256" key="1">
    <source>
        <dbReference type="ARBA" id="ARBA00004651"/>
    </source>
</evidence>
<sequence>MCVFQHIWNKQSALSIFIQQAWLVPSSHRGDVCHGFQIFFLRIFISPVQKTCADTSDKKISIQGVTQLPDSMHLSLQHPDITMPENLPLNSTWEDRNFSSSSEYQDDCSTRQNITYVDSYLHEPAVAAVFTASYLLIFMVCMVGNGVVCFIVLRSRNMRTVTNLFILNLAISDLLVGIFCMPTTLVDNIITGWPFGSIVCKLSGMVQGISVSASVFTLVAIAVDRFRCIVYPFKQKLTITTSKLIIVVIWVLAVFIMCPSGVMLQVTKEQTVRIVLGPSGNTRPFYWCREDWPSQEMRKIYTTVLFANIYLAPLSLIVIMYARIGFTLFKTTLPPGWGSGTAHREGGGHKFSMDSRQTISRKKKRVIMMLVLVALVFVLSWLPLWTLMMLSDYASLTENQHRVINIYVYPFAHWLAFCNSSVNPIIYGFFNENFRRGFQAAFKFQLCSVDIVRQRTFSRRIRGNAVLPLQPTASHRSGSRAGSAFEANGKCSCQEEQCFSGGNDVREQDLIMEDLEVSHI</sequence>
<comment type="function">
    <text evidence="11">Receptor for NPAF (A-18-F-amide) and NPFF (F-8-F-amide) neuropeptides, also known as morphine-modulating peptides. Can also be activated by a variety of naturally occurring or synthetic FMRF-amide like ligands. This receptor mediates its action by association with G proteins that activate a phosphatidylinositol-calcium second messenger system.</text>
</comment>
<feature type="transmembrane region" description="Helical" evidence="15">
    <location>
        <begin position="125"/>
        <end position="153"/>
    </location>
</feature>
<dbReference type="Gene3D" id="1.20.1070.10">
    <property type="entry name" value="Rhodopsin 7-helix transmembrane proteins"/>
    <property type="match status" value="1"/>
</dbReference>
<dbReference type="PROSITE" id="PS00237">
    <property type="entry name" value="G_PROTEIN_RECEP_F1_1"/>
    <property type="match status" value="1"/>
</dbReference>
<feature type="transmembrane region" description="Helical" evidence="15">
    <location>
        <begin position="366"/>
        <end position="386"/>
    </location>
</feature>
<keyword evidence="3 14" id="KW-0812">Transmembrane</keyword>
<keyword evidence="5 14" id="KW-0297">G-protein coupled receptor</keyword>
<keyword evidence="9" id="KW-0325">Glycoprotein</keyword>
<dbReference type="InterPro" id="IPR017452">
    <property type="entry name" value="GPCR_Rhodpsn_7TM"/>
</dbReference>
<dbReference type="InterPro" id="IPR005397">
    <property type="entry name" value="NPFF_rcpt_2"/>
</dbReference>
<dbReference type="Pfam" id="PF00001">
    <property type="entry name" value="7tm_1"/>
    <property type="match status" value="1"/>
</dbReference>
<evidence type="ECO:0000256" key="13">
    <source>
        <dbReference type="ARBA" id="ARBA00083913"/>
    </source>
</evidence>
<evidence type="ECO:0000256" key="14">
    <source>
        <dbReference type="RuleBase" id="RU000688"/>
    </source>
</evidence>
<dbReference type="SUPFAM" id="SSF81321">
    <property type="entry name" value="Family A G protein-coupled receptor-like"/>
    <property type="match status" value="1"/>
</dbReference>
<evidence type="ECO:0000256" key="12">
    <source>
        <dbReference type="ARBA" id="ARBA00074416"/>
    </source>
</evidence>
<evidence type="ECO:0000256" key="15">
    <source>
        <dbReference type="SAM" id="Phobius"/>
    </source>
</evidence>
<evidence type="ECO:0000256" key="5">
    <source>
        <dbReference type="ARBA" id="ARBA00023040"/>
    </source>
</evidence>
<comment type="subcellular location">
    <subcellularLocation>
        <location evidence="1">Cell membrane</location>
        <topology evidence="1">Multi-pass membrane protein</topology>
    </subcellularLocation>
</comment>
<keyword evidence="2" id="KW-1003">Cell membrane</keyword>
<feature type="transmembrane region" description="Helical" evidence="15">
    <location>
        <begin position="300"/>
        <end position="322"/>
    </location>
</feature>
<evidence type="ECO:0000256" key="2">
    <source>
        <dbReference type="ARBA" id="ARBA00022475"/>
    </source>
</evidence>
<protein>
    <recommendedName>
        <fullName evidence="12">Neuropeptide FF receptor 2</fullName>
    </recommendedName>
    <alternativeName>
        <fullName evidence="13">G-protein coupled receptor 74</fullName>
    </alternativeName>
</protein>
<evidence type="ECO:0000313" key="17">
    <source>
        <dbReference type="Ensembl" id="ENSNFUP00015018702.1"/>
    </source>
</evidence>
<evidence type="ECO:0000256" key="3">
    <source>
        <dbReference type="ARBA" id="ARBA00022692"/>
    </source>
</evidence>
<evidence type="ECO:0000256" key="4">
    <source>
        <dbReference type="ARBA" id="ARBA00022989"/>
    </source>
</evidence>
<feature type="transmembrane region" description="Helical" evidence="15">
    <location>
        <begin position="205"/>
        <end position="223"/>
    </location>
</feature>
<dbReference type="PRINTS" id="PR01572">
    <property type="entry name" value="NPFFRECEPTR2"/>
</dbReference>
<evidence type="ECO:0000256" key="10">
    <source>
        <dbReference type="ARBA" id="ARBA00023224"/>
    </source>
</evidence>
<evidence type="ECO:0000256" key="7">
    <source>
        <dbReference type="ARBA" id="ARBA00023157"/>
    </source>
</evidence>
<organism evidence="17 18">
    <name type="scientific">Nothobranchius furzeri</name>
    <name type="common">Turquoise killifish</name>
    <dbReference type="NCBI Taxonomy" id="105023"/>
    <lineage>
        <taxon>Eukaryota</taxon>
        <taxon>Metazoa</taxon>
        <taxon>Chordata</taxon>
        <taxon>Craniata</taxon>
        <taxon>Vertebrata</taxon>
        <taxon>Euteleostomi</taxon>
        <taxon>Actinopterygii</taxon>
        <taxon>Neopterygii</taxon>
        <taxon>Teleostei</taxon>
        <taxon>Neoteleostei</taxon>
        <taxon>Acanthomorphata</taxon>
        <taxon>Ovalentaria</taxon>
        <taxon>Atherinomorphae</taxon>
        <taxon>Cyprinodontiformes</taxon>
        <taxon>Nothobranchiidae</taxon>
        <taxon>Nothobranchius</taxon>
    </lineage>
</organism>
<proteinExistence type="inferred from homology"/>
<dbReference type="PROSITE" id="PS50262">
    <property type="entry name" value="G_PROTEIN_RECEP_F1_2"/>
    <property type="match status" value="1"/>
</dbReference>
<accession>A0A8C6LDK2</accession>
<dbReference type="PANTHER" id="PTHR24241">
    <property type="entry name" value="NEUROPEPTIDE RECEPTOR-RELATED G-PROTEIN COUPLED RECEPTOR"/>
    <property type="match status" value="1"/>
</dbReference>
<keyword evidence="18" id="KW-1185">Reference proteome</keyword>
<dbReference type="AlphaFoldDB" id="A0A8C6LDK2"/>
<keyword evidence="10 14" id="KW-0807">Transducer</keyword>
<dbReference type="GO" id="GO:0043408">
    <property type="term" value="P:regulation of MAPK cascade"/>
    <property type="evidence" value="ECO:0007669"/>
    <property type="project" value="InterPro"/>
</dbReference>
<dbReference type="GO" id="GO:0031628">
    <property type="term" value="F:opioid receptor binding"/>
    <property type="evidence" value="ECO:0007669"/>
    <property type="project" value="InterPro"/>
</dbReference>
<keyword evidence="7" id="KW-1015">Disulfide bond</keyword>
<dbReference type="FunFam" id="1.20.1070.10:FF:000137">
    <property type="entry name" value="neuropeptide FF receptor 2"/>
    <property type="match status" value="1"/>
</dbReference>
<comment type="similarity">
    <text evidence="14">Belongs to the G-protein coupled receptor 1 family.</text>
</comment>
<keyword evidence="6 15" id="KW-0472">Membrane</keyword>
<name>A0A8C6LDK2_NOTFU</name>
<dbReference type="GO" id="GO:0032870">
    <property type="term" value="P:cellular response to hormone stimulus"/>
    <property type="evidence" value="ECO:0007669"/>
    <property type="project" value="TreeGrafter"/>
</dbReference>
<dbReference type="GeneTree" id="ENSGT01150000286926"/>
<dbReference type="InterPro" id="IPR000276">
    <property type="entry name" value="GPCR_Rhodpsn"/>
</dbReference>
<gene>
    <name evidence="17" type="primary">NPFFR2</name>
</gene>
<dbReference type="Ensembl" id="ENSNFUT00015019545.1">
    <property type="protein sequence ID" value="ENSNFUP00015018702.1"/>
    <property type="gene ID" value="ENSNFUG00015008895.1"/>
</dbReference>
<keyword evidence="4 15" id="KW-1133">Transmembrane helix</keyword>
<evidence type="ECO:0000256" key="8">
    <source>
        <dbReference type="ARBA" id="ARBA00023170"/>
    </source>
</evidence>
<dbReference type="GO" id="GO:0005886">
    <property type="term" value="C:plasma membrane"/>
    <property type="evidence" value="ECO:0007669"/>
    <property type="project" value="UniProtKB-SubCell"/>
</dbReference>
<dbReference type="PANTHER" id="PTHR24241:SF132">
    <property type="entry name" value="NEUROPEPTIDE FF RECEPTOR 2"/>
    <property type="match status" value="1"/>
</dbReference>
<dbReference type="PRINTS" id="PR00237">
    <property type="entry name" value="GPCRRHODOPSN"/>
</dbReference>
<feature type="domain" description="G-protein coupled receptors family 1 profile" evidence="16">
    <location>
        <begin position="144"/>
        <end position="427"/>
    </location>
</feature>
<feature type="transmembrane region" description="Helical" evidence="15">
    <location>
        <begin position="406"/>
        <end position="430"/>
    </location>
</feature>
<evidence type="ECO:0000256" key="6">
    <source>
        <dbReference type="ARBA" id="ARBA00023136"/>
    </source>
</evidence>